<evidence type="ECO:0000256" key="13">
    <source>
        <dbReference type="ARBA" id="ARBA00023180"/>
    </source>
</evidence>
<evidence type="ECO:0000256" key="1">
    <source>
        <dbReference type="ARBA" id="ARBA00004609"/>
    </source>
</evidence>
<keyword evidence="17" id="KW-0812">Transmembrane</keyword>
<dbReference type="Pfam" id="PF05730">
    <property type="entry name" value="CFEM"/>
    <property type="match status" value="1"/>
</dbReference>
<feature type="signal peptide" evidence="18">
    <location>
        <begin position="1"/>
        <end position="20"/>
    </location>
</feature>
<accession>A0A090C869</accession>
<evidence type="ECO:0000256" key="2">
    <source>
        <dbReference type="ARBA" id="ARBA00004613"/>
    </source>
</evidence>
<evidence type="ECO:0000256" key="6">
    <source>
        <dbReference type="ARBA" id="ARBA00022617"/>
    </source>
</evidence>
<proteinExistence type="inferred from homology"/>
<comment type="caution">
    <text evidence="15">Lacks conserved residue(s) required for the propagation of feature annotation.</text>
</comment>
<keyword evidence="12" id="KW-1015">Disulfide bond</keyword>
<comment type="subcellular location">
    <subcellularLocation>
        <location evidence="1">Cell membrane</location>
        <topology evidence="1">Lipid-anchor</topology>
        <topology evidence="1">GPI-anchor</topology>
    </subcellularLocation>
    <subcellularLocation>
        <location evidence="2">Secreted</location>
    </subcellularLocation>
</comment>
<evidence type="ECO:0000256" key="5">
    <source>
        <dbReference type="ARBA" id="ARBA00022525"/>
    </source>
</evidence>
<dbReference type="GO" id="GO:0098552">
    <property type="term" value="C:side of membrane"/>
    <property type="evidence" value="ECO:0007669"/>
    <property type="project" value="UniProtKB-KW"/>
</dbReference>
<dbReference type="GO" id="GO:0046872">
    <property type="term" value="F:metal ion binding"/>
    <property type="evidence" value="ECO:0007669"/>
    <property type="project" value="UniProtKB-UniRule"/>
</dbReference>
<reference evidence="21" key="2">
    <citation type="journal article" date="2014" name="Genetics">
        <title>Maintaining two mating types: Structure of the mating type locus and its role in heterokaryosis in Podospora anserina.</title>
        <authorList>
            <person name="Grognet P."/>
            <person name="Bidard F."/>
            <person name="Kuchly C."/>
            <person name="Tong L.C.H."/>
            <person name="Coppin E."/>
            <person name="Benkhali J.A."/>
            <person name="Couloux A."/>
            <person name="Wincker P."/>
            <person name="Debuchy R."/>
            <person name="Silar P."/>
        </authorList>
    </citation>
    <scope>GENOME REANNOTATION</scope>
    <source>
        <strain evidence="21">S / ATCC MYA-4624 / DSM 980 / FGSC 10383</strain>
    </source>
</reference>
<evidence type="ECO:0000256" key="7">
    <source>
        <dbReference type="ARBA" id="ARBA00022622"/>
    </source>
</evidence>
<evidence type="ECO:0000256" key="15">
    <source>
        <dbReference type="PROSITE-ProRule" id="PRU01356"/>
    </source>
</evidence>
<keyword evidence="5" id="KW-0964">Secreted</keyword>
<feature type="compositionally biased region" description="Low complexity" evidence="16">
    <location>
        <begin position="182"/>
        <end position="192"/>
    </location>
</feature>
<keyword evidence="4" id="KW-1003">Cell membrane</keyword>
<keyword evidence="9 18" id="KW-0732">Signal</keyword>
<keyword evidence="21" id="KW-1185">Reference proteome</keyword>
<evidence type="ECO:0000256" key="12">
    <source>
        <dbReference type="ARBA" id="ARBA00023157"/>
    </source>
</evidence>
<keyword evidence="8 15" id="KW-0479">Metal-binding</keyword>
<evidence type="ECO:0000256" key="3">
    <source>
        <dbReference type="ARBA" id="ARBA00010031"/>
    </source>
</evidence>
<feature type="domain" description="CFEM" evidence="19">
    <location>
        <begin position="1"/>
        <end position="118"/>
    </location>
</feature>
<keyword evidence="13" id="KW-0325">Glycoprotein</keyword>
<dbReference type="InterPro" id="IPR008427">
    <property type="entry name" value="Extracellular_membr_CFEM_dom"/>
</dbReference>
<keyword evidence="17" id="KW-1133">Transmembrane helix</keyword>
<reference evidence="20 21" key="1">
    <citation type="journal article" date="2008" name="Genome Biol.">
        <title>The genome sequence of the model ascomycete fungus Podospora anserina.</title>
        <authorList>
            <person name="Espagne E."/>
            <person name="Lespinet O."/>
            <person name="Malagnac F."/>
            <person name="Da Silva C."/>
            <person name="Jaillon O."/>
            <person name="Porcel B.M."/>
            <person name="Couloux A."/>
            <person name="Aury J.-M."/>
            <person name="Segurens B."/>
            <person name="Poulain J."/>
            <person name="Anthouard V."/>
            <person name="Grossetete S."/>
            <person name="Khalili H."/>
            <person name="Coppin E."/>
            <person name="Dequard-Chablat M."/>
            <person name="Picard M."/>
            <person name="Contamine V."/>
            <person name="Arnaise S."/>
            <person name="Bourdais A."/>
            <person name="Berteaux-Lecellier V."/>
            <person name="Gautheret D."/>
            <person name="de Vries R.P."/>
            <person name="Battaglia E."/>
            <person name="Coutinho P.M."/>
            <person name="Danchin E.G.J."/>
            <person name="Henrissat B."/>
            <person name="El Khoury R."/>
            <person name="Sainsard-Chanet A."/>
            <person name="Boivin A."/>
            <person name="Pinan-Lucarre B."/>
            <person name="Sellem C.H."/>
            <person name="Debuchy R."/>
            <person name="Wincker P."/>
            <person name="Weissenbach J."/>
            <person name="Silar P."/>
        </authorList>
    </citation>
    <scope>NUCLEOTIDE SEQUENCE [LARGE SCALE GENOMIC DNA]</scope>
    <source>
        <strain evidence="21">S / ATCC MYA-4624 / DSM 980 / FGSC 10383</strain>
    </source>
</reference>
<organism evidence="20 21">
    <name type="scientific">Podospora anserina (strain S / ATCC MYA-4624 / DSM 980 / FGSC 10383)</name>
    <name type="common">Pleurage anserina</name>
    <dbReference type="NCBI Taxonomy" id="515849"/>
    <lineage>
        <taxon>Eukaryota</taxon>
        <taxon>Fungi</taxon>
        <taxon>Dikarya</taxon>
        <taxon>Ascomycota</taxon>
        <taxon>Pezizomycotina</taxon>
        <taxon>Sordariomycetes</taxon>
        <taxon>Sordariomycetidae</taxon>
        <taxon>Sordariales</taxon>
        <taxon>Podosporaceae</taxon>
        <taxon>Podospora</taxon>
        <taxon>Podospora anserina</taxon>
    </lineage>
</organism>
<keyword evidence="11 17" id="KW-0472">Membrane</keyword>
<keyword evidence="7" id="KW-0336">GPI-anchor</keyword>
<evidence type="ECO:0000256" key="8">
    <source>
        <dbReference type="ARBA" id="ARBA00022723"/>
    </source>
</evidence>
<keyword evidence="14" id="KW-0449">Lipoprotein</keyword>
<evidence type="ECO:0000256" key="18">
    <source>
        <dbReference type="SAM" id="SignalP"/>
    </source>
</evidence>
<feature type="binding site" description="axial binding residue" evidence="15">
    <location>
        <position position="52"/>
    </location>
    <ligand>
        <name>heme</name>
        <dbReference type="ChEBI" id="CHEBI:30413"/>
    </ligand>
    <ligandPart>
        <name>Fe</name>
        <dbReference type="ChEBI" id="CHEBI:18248"/>
    </ligandPart>
</feature>
<dbReference type="GO" id="GO:0005886">
    <property type="term" value="C:plasma membrane"/>
    <property type="evidence" value="ECO:0007669"/>
    <property type="project" value="UniProtKB-SubCell"/>
</dbReference>
<keyword evidence="10 15" id="KW-0408">Iron</keyword>
<evidence type="ECO:0000256" key="16">
    <source>
        <dbReference type="SAM" id="MobiDB-lite"/>
    </source>
</evidence>
<evidence type="ECO:0000256" key="9">
    <source>
        <dbReference type="ARBA" id="ARBA00022729"/>
    </source>
</evidence>
<dbReference type="SMART" id="SM00747">
    <property type="entry name" value="CFEM"/>
    <property type="match status" value="1"/>
</dbReference>
<feature type="region of interest" description="Disordered" evidence="16">
    <location>
        <begin position="165"/>
        <end position="192"/>
    </location>
</feature>
<keyword evidence="6 15" id="KW-0349">Heme</keyword>
<sequence>MKTTTASTLVVAALAGLASAQQLPKFGLPNCASCISNMLALHMHLGCQQPDDIYCLCSKPDFNYGIHDCAVESCENIEQAEWVISEGKDICGRARPVATTASKTLEGVEVIFTSSGRILETSTAVIGTVAPTPSSSSGAVTGKVDPVTSSLASLSSLLESLASTSASMEGKQQEPSATVTEVSGTPVGTATGTVTSSSQSAAGAAITAGLSLGLVGGLAGFLL</sequence>
<evidence type="ECO:0000256" key="11">
    <source>
        <dbReference type="ARBA" id="ARBA00023136"/>
    </source>
</evidence>
<dbReference type="InParanoid" id="A0A090C869"/>
<dbReference type="PANTHER" id="PTHR37928">
    <property type="entry name" value="CFEM DOMAIN PROTEIN (AFU_ORTHOLOGUE AFUA_6G14090)"/>
    <property type="match status" value="1"/>
</dbReference>
<dbReference type="InterPro" id="IPR051735">
    <property type="entry name" value="CFEM_domain"/>
</dbReference>
<dbReference type="Proteomes" id="UP000001197">
    <property type="component" value="Chromosome 1"/>
</dbReference>
<dbReference type="PROSITE" id="PS52012">
    <property type="entry name" value="CFEM"/>
    <property type="match status" value="1"/>
</dbReference>
<evidence type="ECO:0000256" key="17">
    <source>
        <dbReference type="SAM" id="Phobius"/>
    </source>
</evidence>
<dbReference type="AlphaFoldDB" id="A0A090C869"/>
<evidence type="ECO:0000256" key="14">
    <source>
        <dbReference type="ARBA" id="ARBA00023288"/>
    </source>
</evidence>
<evidence type="ECO:0000259" key="19">
    <source>
        <dbReference type="PROSITE" id="PS52012"/>
    </source>
</evidence>
<comment type="similarity">
    <text evidence="3">Belongs to the RBT5 family.</text>
</comment>
<dbReference type="PANTHER" id="PTHR37928:SF1">
    <property type="entry name" value="CFEM DOMAIN PROTEIN (AFU_ORTHOLOGUE AFUA_6G14090)"/>
    <property type="match status" value="1"/>
</dbReference>
<evidence type="ECO:0000313" key="21">
    <source>
        <dbReference type="Proteomes" id="UP000001197"/>
    </source>
</evidence>
<dbReference type="GO" id="GO:0005576">
    <property type="term" value="C:extracellular region"/>
    <property type="evidence" value="ECO:0007669"/>
    <property type="project" value="UniProtKB-SubCell"/>
</dbReference>
<name>A0A090C869_PODAN</name>
<feature type="transmembrane region" description="Helical" evidence="17">
    <location>
        <begin position="201"/>
        <end position="222"/>
    </location>
</feature>
<evidence type="ECO:0000256" key="10">
    <source>
        <dbReference type="ARBA" id="ARBA00023004"/>
    </source>
</evidence>
<dbReference type="EMBL" id="FO904936">
    <property type="protein sequence ID" value="CDP22341.1"/>
    <property type="molecule type" value="Genomic_DNA"/>
</dbReference>
<evidence type="ECO:0000256" key="4">
    <source>
        <dbReference type="ARBA" id="ARBA00022475"/>
    </source>
</evidence>
<protein>
    <recommendedName>
        <fullName evidence="19">CFEM domain-containing protein</fullName>
    </recommendedName>
</protein>
<feature type="chain" id="PRO_5001853598" description="CFEM domain-containing protein" evidence="18">
    <location>
        <begin position="21"/>
        <end position="223"/>
    </location>
</feature>
<evidence type="ECO:0000313" key="20">
    <source>
        <dbReference type="EMBL" id="CDP22341.1"/>
    </source>
</evidence>